<dbReference type="Proteomes" id="UP001153076">
    <property type="component" value="Unassembled WGS sequence"/>
</dbReference>
<accession>A0A9Q1QFG7</accession>
<feature type="repeat" description="PPR" evidence="3">
    <location>
        <begin position="207"/>
        <end position="241"/>
    </location>
</feature>
<evidence type="ECO:0000256" key="1">
    <source>
        <dbReference type="ARBA" id="ARBA00006643"/>
    </source>
</evidence>
<dbReference type="Gene3D" id="1.25.40.10">
    <property type="entry name" value="Tetratricopeptide repeat domain"/>
    <property type="match status" value="2"/>
</dbReference>
<keyword evidence="6" id="KW-1185">Reference proteome</keyword>
<comment type="caution">
    <text evidence="5">The sequence shown here is derived from an EMBL/GenBank/DDBJ whole genome shotgun (WGS) entry which is preliminary data.</text>
</comment>
<dbReference type="InterPro" id="IPR002885">
    <property type="entry name" value="PPR_rpt"/>
</dbReference>
<dbReference type="GO" id="GO:0003723">
    <property type="term" value="F:RNA binding"/>
    <property type="evidence" value="ECO:0007669"/>
    <property type="project" value="InterPro"/>
</dbReference>
<dbReference type="InterPro" id="IPR011990">
    <property type="entry name" value="TPR-like_helical_dom_sf"/>
</dbReference>
<gene>
    <name evidence="5" type="ORF">Cgig2_010384</name>
</gene>
<reference evidence="5" key="1">
    <citation type="submission" date="2022-04" db="EMBL/GenBank/DDBJ databases">
        <title>Carnegiea gigantea Genome sequencing and assembly v2.</title>
        <authorList>
            <person name="Copetti D."/>
            <person name="Sanderson M.J."/>
            <person name="Burquez A."/>
            <person name="Wojciechowski M.F."/>
        </authorList>
    </citation>
    <scope>NUCLEOTIDE SEQUENCE</scope>
    <source>
        <strain evidence="5">SGP5-SGP5p</strain>
        <tissue evidence="5">Aerial part</tissue>
    </source>
</reference>
<dbReference type="AlphaFoldDB" id="A0A9Q1QFG7"/>
<dbReference type="Pfam" id="PF20431">
    <property type="entry name" value="E_motif"/>
    <property type="match status" value="1"/>
</dbReference>
<organism evidence="5 6">
    <name type="scientific">Carnegiea gigantea</name>
    <dbReference type="NCBI Taxonomy" id="171969"/>
    <lineage>
        <taxon>Eukaryota</taxon>
        <taxon>Viridiplantae</taxon>
        <taxon>Streptophyta</taxon>
        <taxon>Embryophyta</taxon>
        <taxon>Tracheophyta</taxon>
        <taxon>Spermatophyta</taxon>
        <taxon>Magnoliopsida</taxon>
        <taxon>eudicotyledons</taxon>
        <taxon>Gunneridae</taxon>
        <taxon>Pentapetalae</taxon>
        <taxon>Caryophyllales</taxon>
        <taxon>Cactineae</taxon>
        <taxon>Cactaceae</taxon>
        <taxon>Cactoideae</taxon>
        <taxon>Echinocereeae</taxon>
        <taxon>Carnegiea</taxon>
    </lineage>
</organism>
<keyword evidence="2" id="KW-0677">Repeat</keyword>
<dbReference type="InterPro" id="IPR046960">
    <property type="entry name" value="PPR_At4g14850-like_plant"/>
</dbReference>
<evidence type="ECO:0000256" key="3">
    <source>
        <dbReference type="PROSITE-ProRule" id="PRU00708"/>
    </source>
</evidence>
<dbReference type="PANTHER" id="PTHR47926:SF540">
    <property type="entry name" value="PENTATRICOPEPTIDE REPEAT-CONTAINING PROTEIN"/>
    <property type="match status" value="1"/>
</dbReference>
<protein>
    <recommendedName>
        <fullName evidence="4">DYW domain-containing protein</fullName>
    </recommendedName>
</protein>
<feature type="domain" description="DYW" evidence="4">
    <location>
        <begin position="422"/>
        <end position="514"/>
    </location>
</feature>
<dbReference type="NCBIfam" id="TIGR00756">
    <property type="entry name" value="PPR"/>
    <property type="match status" value="1"/>
</dbReference>
<evidence type="ECO:0000256" key="2">
    <source>
        <dbReference type="ARBA" id="ARBA00022737"/>
    </source>
</evidence>
<dbReference type="InterPro" id="IPR046848">
    <property type="entry name" value="E_motif"/>
</dbReference>
<dbReference type="FunFam" id="1.25.40.10:FF:000031">
    <property type="entry name" value="Pentatricopeptide repeat-containing protein mitochondrial"/>
    <property type="match status" value="1"/>
</dbReference>
<evidence type="ECO:0000259" key="4">
    <source>
        <dbReference type="Pfam" id="PF14432"/>
    </source>
</evidence>
<evidence type="ECO:0000313" key="5">
    <source>
        <dbReference type="EMBL" id="KAJ8438600.1"/>
    </source>
</evidence>
<comment type="similarity">
    <text evidence="1">Belongs to the PPR family. PCMP-H subfamily.</text>
</comment>
<dbReference type="GO" id="GO:0008270">
    <property type="term" value="F:zinc ion binding"/>
    <property type="evidence" value="ECO:0007669"/>
    <property type="project" value="InterPro"/>
</dbReference>
<dbReference type="PANTHER" id="PTHR47926">
    <property type="entry name" value="PENTATRICOPEPTIDE REPEAT-CONTAINING PROTEIN"/>
    <property type="match status" value="1"/>
</dbReference>
<proteinExistence type="inferred from homology"/>
<dbReference type="InterPro" id="IPR032867">
    <property type="entry name" value="DYW_dom"/>
</dbReference>
<dbReference type="Pfam" id="PF13041">
    <property type="entry name" value="PPR_2"/>
    <property type="match status" value="1"/>
</dbReference>
<dbReference type="GO" id="GO:0009451">
    <property type="term" value="P:RNA modification"/>
    <property type="evidence" value="ECO:0007669"/>
    <property type="project" value="InterPro"/>
</dbReference>
<dbReference type="Pfam" id="PF01535">
    <property type="entry name" value="PPR"/>
    <property type="match status" value="2"/>
</dbReference>
<dbReference type="OrthoDB" id="185373at2759"/>
<dbReference type="FunFam" id="1.25.40.10:FF:000366">
    <property type="entry name" value="Pentatricopeptide (PPR) repeat-containing protein"/>
    <property type="match status" value="1"/>
</dbReference>
<dbReference type="EMBL" id="JAKOGI010000248">
    <property type="protein sequence ID" value="KAJ8438600.1"/>
    <property type="molecule type" value="Genomic_DNA"/>
</dbReference>
<dbReference type="PROSITE" id="PS51375">
    <property type="entry name" value="PPR"/>
    <property type="match status" value="1"/>
</dbReference>
<evidence type="ECO:0000313" key="6">
    <source>
        <dbReference type="Proteomes" id="UP001153076"/>
    </source>
</evidence>
<name>A0A9Q1QFG7_9CARY</name>
<sequence>MQLAIRTSAKLNINLSPTPCISSPCYGFLSRHRLHVSKHVTIPQSLGTLLQPLRQNPPSVFSYALIFQYLTAYSNKNLLKLGHQVHAHMVLHGVMPSSFTAAKLVAMYASSGYTQNGFASRALDLFDQMMLENSEVKPNWVTIVSILPACAHSAALDRGKRIHEICRHNGLDSHSSVQTALIGMYAKCGSLADAKQCFDKISPGNRGLVAWNNMITAYASHGRGRECVLAFQDMEASGVQPDAITFTALLSGCSHSGLADVGLSYFYSMKNQYSVVPRLEHYACVVDLLSRVGQLVEAKETIDQMPMQPGPSVWGALLAASHRCRNLQIAEIAAKQLFVLEPENTGNYVLLSNMYAEAGKWEEVNNLRVFLKGHGMRKSPGCSWIEINGNAHLFIGGDTAHPQAREIYKLLEELPEKIKTIGYTPNTSFSLHDISEEEKMLSLTTHSEKLAIAFGILNTRTGQVLRVTKNLRICGDCHTFAKFVSDIYKREIIVRDVNRFHHFQDGFCSCGDFW</sequence>
<dbReference type="Pfam" id="PF14432">
    <property type="entry name" value="DYW_deaminase"/>
    <property type="match status" value="1"/>
</dbReference>